<dbReference type="EMBL" id="JH109152">
    <property type="protein sequence ID" value="EGW23546.1"/>
    <property type="molecule type" value="Genomic_DNA"/>
</dbReference>
<dbReference type="AlphaFoldDB" id="G3IQX5"/>
<evidence type="ECO:0000313" key="3">
    <source>
        <dbReference type="Proteomes" id="UP000004664"/>
    </source>
</evidence>
<accession>G3IQX5</accession>
<sequence>MSKETLLINGHYYHIYNRGNNGEDLFPEERNYHHFLKLYLRYIYPVADTYAYCLMKNHFHLLVRINPKPDLPGFKNLEGLTQHNYSQPFSNLFNAYTKAINKAYGRSGSLFEKNFNRILIDTDRYFVHLISYIHRNPQKHGFTDDFRTYPHSSYQTIRHQKQSRIEHQQVLQWFGSMQSFENYHQQFDEGQVQHLIENDNCPSFKTSARLG</sequence>
<dbReference type="HOGENOM" id="CLU_068226_4_1_6"/>
<dbReference type="SMART" id="SM01321">
    <property type="entry name" value="Y1_Tnp"/>
    <property type="match status" value="1"/>
</dbReference>
<dbReference type="GO" id="GO:0003677">
    <property type="term" value="F:DNA binding"/>
    <property type="evidence" value="ECO:0007669"/>
    <property type="project" value="InterPro"/>
</dbReference>
<dbReference type="RefSeq" id="WP_006891775.1">
    <property type="nucleotide sequence ID" value="NZ_JH109152.1"/>
</dbReference>
<dbReference type="SUPFAM" id="SSF143422">
    <property type="entry name" value="Transposase IS200-like"/>
    <property type="match status" value="1"/>
</dbReference>
<dbReference type="Proteomes" id="UP000004664">
    <property type="component" value="Unassembled WGS sequence"/>
</dbReference>
<dbReference type="PANTHER" id="PTHR34322">
    <property type="entry name" value="TRANSPOSASE, Y1_TNP DOMAIN-CONTAINING"/>
    <property type="match status" value="1"/>
</dbReference>
<dbReference type="PANTHER" id="PTHR34322:SF2">
    <property type="entry name" value="TRANSPOSASE IS200-LIKE DOMAIN-CONTAINING PROTEIN"/>
    <property type="match status" value="1"/>
</dbReference>
<evidence type="ECO:0000259" key="1">
    <source>
        <dbReference type="SMART" id="SM01321"/>
    </source>
</evidence>
<dbReference type="InterPro" id="IPR036515">
    <property type="entry name" value="Transposase_17_sf"/>
</dbReference>
<dbReference type="GO" id="GO:0004803">
    <property type="term" value="F:transposase activity"/>
    <property type="evidence" value="ECO:0007669"/>
    <property type="project" value="InterPro"/>
</dbReference>
<dbReference type="Gene3D" id="3.30.70.1290">
    <property type="entry name" value="Transposase IS200-like"/>
    <property type="match status" value="1"/>
</dbReference>
<reference evidence="2 3" key="1">
    <citation type="submission" date="2011-06" db="EMBL/GenBank/DDBJ databases">
        <title>Genomic sequence of Methylobacter tundripaludum SV96.</title>
        <authorList>
            <consortium name="US DOE Joint Genome Institute"/>
            <person name="Lucas S."/>
            <person name="Han J."/>
            <person name="Lapidus A."/>
            <person name="Cheng J.-F."/>
            <person name="Goodwin L."/>
            <person name="Pitluck S."/>
            <person name="Held B."/>
            <person name="Detter J.C."/>
            <person name="Han C."/>
            <person name="Tapia R."/>
            <person name="Land M."/>
            <person name="Hauser L."/>
            <person name="Kyrpides N."/>
            <person name="Ivanova N."/>
            <person name="Ovchinnikova G."/>
            <person name="Pagani I."/>
            <person name="Klotz M.G."/>
            <person name="Dispirito A.A."/>
            <person name="Murrell J.C."/>
            <person name="Dunfield P."/>
            <person name="Kalyuzhnaya M.G."/>
            <person name="Svenning M."/>
            <person name="Trotsenko Y.A."/>
            <person name="Stein L.Y."/>
            <person name="Woyke T."/>
        </authorList>
    </citation>
    <scope>NUCLEOTIDE SEQUENCE [LARGE SCALE GENOMIC DNA]</scope>
    <source>
        <strain evidence="3">ATCC BAA-1195 / DSM 17260 / SV96</strain>
    </source>
</reference>
<dbReference type="eggNOG" id="COG1943">
    <property type="taxonomic scope" value="Bacteria"/>
</dbReference>
<keyword evidence="3" id="KW-1185">Reference proteome</keyword>
<dbReference type="InterPro" id="IPR002686">
    <property type="entry name" value="Transposase_17"/>
</dbReference>
<dbReference type="STRING" id="697282.Mettu_2402"/>
<dbReference type="GO" id="GO:0006313">
    <property type="term" value="P:DNA transposition"/>
    <property type="evidence" value="ECO:0007669"/>
    <property type="project" value="InterPro"/>
</dbReference>
<name>G3IQX5_METTV</name>
<protein>
    <recommendedName>
        <fullName evidence="1">Transposase IS200-like domain-containing protein</fullName>
    </recommendedName>
</protein>
<proteinExistence type="predicted"/>
<organism evidence="2 3">
    <name type="scientific">Methylobacter tundripaludum (strain ATCC BAA-1195 / DSM 17260 / SV96)</name>
    <dbReference type="NCBI Taxonomy" id="697282"/>
    <lineage>
        <taxon>Bacteria</taxon>
        <taxon>Pseudomonadati</taxon>
        <taxon>Pseudomonadota</taxon>
        <taxon>Gammaproteobacteria</taxon>
        <taxon>Methylococcales</taxon>
        <taxon>Methylococcaceae</taxon>
        <taxon>Methylobacter</taxon>
    </lineage>
</organism>
<evidence type="ECO:0000313" key="2">
    <source>
        <dbReference type="EMBL" id="EGW23546.1"/>
    </source>
</evidence>
<feature type="domain" description="Transposase IS200-like" evidence="1">
    <location>
        <begin position="8"/>
        <end position="136"/>
    </location>
</feature>
<gene>
    <name evidence="2" type="ORF">Mettu_2402</name>
</gene>